<reference evidence="1 3" key="1">
    <citation type="journal article" date="2008" name="Science">
        <title>The Physcomitrella genome reveals evolutionary insights into the conquest of land by plants.</title>
        <authorList>
            <person name="Rensing S."/>
            <person name="Lang D."/>
            <person name="Zimmer A."/>
            <person name="Terry A."/>
            <person name="Salamov A."/>
            <person name="Shapiro H."/>
            <person name="Nishiyama T."/>
            <person name="Perroud P.-F."/>
            <person name="Lindquist E."/>
            <person name="Kamisugi Y."/>
            <person name="Tanahashi T."/>
            <person name="Sakakibara K."/>
            <person name="Fujita T."/>
            <person name="Oishi K."/>
            <person name="Shin-I T."/>
            <person name="Kuroki Y."/>
            <person name="Toyoda A."/>
            <person name="Suzuki Y."/>
            <person name="Hashimoto A."/>
            <person name="Yamaguchi K."/>
            <person name="Sugano A."/>
            <person name="Kohara Y."/>
            <person name="Fujiyama A."/>
            <person name="Anterola A."/>
            <person name="Aoki S."/>
            <person name="Ashton N."/>
            <person name="Barbazuk W.B."/>
            <person name="Barker E."/>
            <person name="Bennetzen J."/>
            <person name="Bezanilla M."/>
            <person name="Blankenship R."/>
            <person name="Cho S.H."/>
            <person name="Dutcher S."/>
            <person name="Estelle M."/>
            <person name="Fawcett J.A."/>
            <person name="Gundlach H."/>
            <person name="Hanada K."/>
            <person name="Heyl A."/>
            <person name="Hicks K.A."/>
            <person name="Hugh J."/>
            <person name="Lohr M."/>
            <person name="Mayer K."/>
            <person name="Melkozernov A."/>
            <person name="Murata T."/>
            <person name="Nelson D."/>
            <person name="Pils B."/>
            <person name="Prigge M."/>
            <person name="Reiss B."/>
            <person name="Renner T."/>
            <person name="Rombauts S."/>
            <person name="Rushton P."/>
            <person name="Sanderfoot A."/>
            <person name="Schween G."/>
            <person name="Shiu S.-H."/>
            <person name="Stueber K."/>
            <person name="Theodoulou F.L."/>
            <person name="Tu H."/>
            <person name="Van de Peer Y."/>
            <person name="Verrier P.J."/>
            <person name="Waters E."/>
            <person name="Wood A."/>
            <person name="Yang L."/>
            <person name="Cove D."/>
            <person name="Cuming A."/>
            <person name="Hasebe M."/>
            <person name="Lucas S."/>
            <person name="Mishler D.B."/>
            <person name="Reski R."/>
            <person name="Grigoriev I."/>
            <person name="Quatrano R.S."/>
            <person name="Boore J.L."/>
        </authorList>
    </citation>
    <scope>NUCLEOTIDE SEQUENCE [LARGE SCALE GENOMIC DNA]</scope>
    <source>
        <strain evidence="2 3">cv. Gransden 2004</strain>
    </source>
</reference>
<proteinExistence type="predicted"/>
<gene>
    <name evidence="1" type="ORF">PHYPA_022055</name>
</gene>
<protein>
    <submittedName>
        <fullName evidence="1 2">Uncharacterized protein</fullName>
    </submittedName>
</protein>
<reference evidence="1 3" key="2">
    <citation type="journal article" date="2018" name="Plant J.">
        <title>The Physcomitrella patens chromosome-scale assembly reveals moss genome structure and evolution.</title>
        <authorList>
            <person name="Lang D."/>
            <person name="Ullrich K.K."/>
            <person name="Murat F."/>
            <person name="Fuchs J."/>
            <person name="Jenkins J."/>
            <person name="Haas F.B."/>
            <person name="Piednoel M."/>
            <person name="Gundlach H."/>
            <person name="Van Bel M."/>
            <person name="Meyberg R."/>
            <person name="Vives C."/>
            <person name="Morata J."/>
            <person name="Symeonidi A."/>
            <person name="Hiss M."/>
            <person name="Muchero W."/>
            <person name="Kamisugi Y."/>
            <person name="Saleh O."/>
            <person name="Blanc G."/>
            <person name="Decker E.L."/>
            <person name="van Gessel N."/>
            <person name="Grimwood J."/>
            <person name="Hayes R.D."/>
            <person name="Graham S.W."/>
            <person name="Gunter L.E."/>
            <person name="McDaniel S.F."/>
            <person name="Hoernstein S.N.W."/>
            <person name="Larsson A."/>
            <person name="Li F.W."/>
            <person name="Perroud P.F."/>
            <person name="Phillips J."/>
            <person name="Ranjan P."/>
            <person name="Rokshar D.S."/>
            <person name="Rothfels C.J."/>
            <person name="Schneider L."/>
            <person name="Shu S."/>
            <person name="Stevenson D.W."/>
            <person name="Thummler F."/>
            <person name="Tillich M."/>
            <person name="Villarreal Aguilar J.C."/>
            <person name="Widiez T."/>
            <person name="Wong G.K."/>
            <person name="Wymore A."/>
            <person name="Zhang Y."/>
            <person name="Zimmer A.D."/>
            <person name="Quatrano R.S."/>
            <person name="Mayer K.F.X."/>
            <person name="Goodstein D."/>
            <person name="Casacuberta J.M."/>
            <person name="Vandepoele K."/>
            <person name="Reski R."/>
            <person name="Cuming A.C."/>
            <person name="Tuskan G.A."/>
            <person name="Maumus F."/>
            <person name="Salse J."/>
            <person name="Schmutz J."/>
            <person name="Rensing S.A."/>
        </authorList>
    </citation>
    <scope>NUCLEOTIDE SEQUENCE [LARGE SCALE GENOMIC DNA]</scope>
    <source>
        <strain evidence="2 3">cv. Gransden 2004</strain>
    </source>
</reference>
<dbReference type="Gramene" id="Pp3c17_13950V3.1">
    <property type="protein sequence ID" value="PAC:32905432.CDS.1"/>
    <property type="gene ID" value="Pp3c17_13950"/>
</dbReference>
<accession>A0A2K1J3U6</accession>
<keyword evidence="3" id="KW-1185">Reference proteome</keyword>
<reference evidence="2" key="3">
    <citation type="submission" date="2020-12" db="UniProtKB">
        <authorList>
            <consortium name="EnsemblPlants"/>
        </authorList>
    </citation>
    <scope>IDENTIFICATION</scope>
</reference>
<dbReference type="AlphaFoldDB" id="A0A2K1J3U6"/>
<dbReference type="EnsemblPlants" id="Pp3c17_13950V3.1">
    <property type="protein sequence ID" value="PAC:32905432.CDS.1"/>
    <property type="gene ID" value="Pp3c17_13950"/>
</dbReference>
<sequence length="83" mass="9549">MAFNVWRNLMVVTFSGFKPYLEAGAGWLAQMKQGMKVLLMVHNPMRQNGKASSHVTHRIRMASMHLSMDEVSKTYKITPVRRL</sequence>
<evidence type="ECO:0000313" key="2">
    <source>
        <dbReference type="EnsemblPlants" id="PAC:32905432.CDS.1"/>
    </source>
</evidence>
<evidence type="ECO:0000313" key="1">
    <source>
        <dbReference type="EMBL" id="PNR36204.1"/>
    </source>
</evidence>
<evidence type="ECO:0000313" key="3">
    <source>
        <dbReference type="Proteomes" id="UP000006727"/>
    </source>
</evidence>
<name>A0A2K1J3U6_PHYPA</name>
<dbReference type="Proteomes" id="UP000006727">
    <property type="component" value="Chromosome 17"/>
</dbReference>
<dbReference type="PaxDb" id="3218-PP1S98_53V6.1"/>
<organism evidence="1">
    <name type="scientific">Physcomitrium patens</name>
    <name type="common">Spreading-leaved earth moss</name>
    <name type="synonym">Physcomitrella patens</name>
    <dbReference type="NCBI Taxonomy" id="3218"/>
    <lineage>
        <taxon>Eukaryota</taxon>
        <taxon>Viridiplantae</taxon>
        <taxon>Streptophyta</taxon>
        <taxon>Embryophyta</taxon>
        <taxon>Bryophyta</taxon>
        <taxon>Bryophytina</taxon>
        <taxon>Bryopsida</taxon>
        <taxon>Funariidae</taxon>
        <taxon>Funariales</taxon>
        <taxon>Funariaceae</taxon>
        <taxon>Physcomitrium</taxon>
    </lineage>
</organism>
<dbReference type="InParanoid" id="A0A2K1J3U6"/>
<dbReference type="EMBL" id="ABEU02000017">
    <property type="protein sequence ID" value="PNR36204.1"/>
    <property type="molecule type" value="Genomic_DNA"/>
</dbReference>